<dbReference type="AlphaFoldDB" id="A0A5C8GLW1"/>
<dbReference type="InterPro" id="IPR011050">
    <property type="entry name" value="Pectin_lyase_fold/virulence"/>
</dbReference>
<accession>A0A5C8GLW1</accession>
<dbReference type="EMBL" id="SDIK01000018">
    <property type="protein sequence ID" value="TXJ62780.1"/>
    <property type="molecule type" value="Genomic_DNA"/>
</dbReference>
<sequence length="1081" mass="118810">MIKRFYIFLVALLSITAMQAQSIRVQGVSRSVKKAKTSLRATPNNDILPGIDTGREFYEVGSGMNISYLVVKWDDGKGSNKNLVWKYLWTTEAEGTGEAMLKAIAKADPRFYMLVYGGTQYGTAIGGMGFDLNGNGNISLLKNGVSYSLTDGLYNTSTYDFDHWTSNDSLDHWRAGWYNGYWSYWTTDDLSTPYAYSSVGASSRHLSNGSVDGWVYMSDMVNWYSNDMSGELEYVTPIANASEVAPQTTQARSQTNKAPGKTTIVKTYAEFKNAVVNAADGDVIEFDPALAGKEITPTSSTFGANKNITINGNGVTFVNYTMPLGFYTSTSAPSVVKIKNINFKNCTTPIKVIAVQATIENCTFDNCKAKADAVIGANGNLKNKLILNLIGCRFSNNTSVATKRLPIIEFLGNASGKAENTKGLISSCSFVGNDAYNAVIGISNPGSFEIVNSVFQDNKIKAKRGNTILKRDNMKGFKLLGHNIIEGGISEHNNAKDTIATNKYLSSTDIVGEDLKPLTYNDDLKEYVVISTGKAFNNLPANTTYEGVLFPKKDLLGNVIDYTKPTHSGACQTVVEAPVDYTNGVFIVNEDWFGHQNSTLNFISNDGEWTYRVIQKENPGKELGATAQYGTIYGDKFYIISKQEKDPGASIVGGRLTIADAKTLKIEKQLTTFATNSEGKSIADGRSFLGVDETKAYIGTTNGIYILDLTTNEIKGQIGGAEGSATNLYSGQIGNMVRVDNKVYAVHQTKGLIVIDAITDKVKKVIPAEEGWGFGSVVLSKDGNLWLSLADKNGSGKADTRIVKLNPKSYKKEVIALPEGTFGPANSWYAWTPDGFCASTQQNVLYWNGGESSWFSNKTIFKYDIDKKECTKFIAIDDPWKIYGCSMRVHPVTDELYVSLYQDFGNQSYTLRKYDTTGTIINEYPMIANYWFPSLPVFPDNFAPTAKDLGVIPVSKEKNTVISLKDFVEDKDNMASAIIMSVKEVSYPEIFEAKIINGNLVIMPTVEPDGEQTVTIKINSNGKIIEKVVTIEFMTDEALGVNEIETENETKEKVIYDLQGRRVKNPQHGIYIVNGKKVVFK</sequence>
<keyword evidence="3" id="KW-1185">Reference proteome</keyword>
<dbReference type="InterPro" id="IPR031815">
    <property type="entry name" value="DUF5074"/>
</dbReference>
<feature type="signal peptide" evidence="1">
    <location>
        <begin position="1"/>
        <end position="19"/>
    </location>
</feature>
<keyword evidence="1" id="KW-0732">Signal</keyword>
<dbReference type="Proteomes" id="UP000321612">
    <property type="component" value="Unassembled WGS sequence"/>
</dbReference>
<dbReference type="SUPFAM" id="SSF63829">
    <property type="entry name" value="Calcium-dependent phosphotriesterase"/>
    <property type="match status" value="1"/>
</dbReference>
<evidence type="ECO:0000313" key="2">
    <source>
        <dbReference type="EMBL" id="TXJ62780.1"/>
    </source>
</evidence>
<evidence type="ECO:0000256" key="1">
    <source>
        <dbReference type="SAM" id="SignalP"/>
    </source>
</evidence>
<comment type="caution">
    <text evidence="2">The sequence shown here is derived from an EMBL/GenBank/DDBJ whole genome shotgun (WGS) entry which is preliminary data.</text>
</comment>
<dbReference type="InterPro" id="IPR015943">
    <property type="entry name" value="WD40/YVTN_repeat-like_dom_sf"/>
</dbReference>
<reference evidence="3" key="1">
    <citation type="submission" date="2019-05" db="EMBL/GenBank/DDBJ databases">
        <title>Prevotella brunnea sp. nov., isolated from a wound of a patient.</title>
        <authorList>
            <person name="Buhl M."/>
        </authorList>
    </citation>
    <scope>NUCLEOTIDE SEQUENCE [LARGE SCALE GENOMIC DNA]</scope>
    <source>
        <strain evidence="3">A2672</strain>
    </source>
</reference>
<dbReference type="Pfam" id="PF16819">
    <property type="entry name" value="DUF5074"/>
    <property type="match status" value="1"/>
</dbReference>
<gene>
    <name evidence="2" type="ORF">ETF27_02695</name>
</gene>
<proteinExistence type="predicted"/>
<name>A0A5C8GLW1_9BACT</name>
<protein>
    <submittedName>
        <fullName evidence="2">DUF5074 domain-containing protein</fullName>
    </submittedName>
</protein>
<dbReference type="SUPFAM" id="SSF51126">
    <property type="entry name" value="Pectin lyase-like"/>
    <property type="match status" value="1"/>
</dbReference>
<feature type="chain" id="PRO_5022805057" evidence="1">
    <location>
        <begin position="20"/>
        <end position="1081"/>
    </location>
</feature>
<dbReference type="OrthoDB" id="1041092at2"/>
<evidence type="ECO:0000313" key="3">
    <source>
        <dbReference type="Proteomes" id="UP000321612"/>
    </source>
</evidence>
<dbReference type="Gene3D" id="2.130.10.10">
    <property type="entry name" value="YVTN repeat-like/Quinoprotein amine dehydrogenase"/>
    <property type="match status" value="1"/>
</dbReference>
<organism evidence="2 3">
    <name type="scientific">Prevotella brunnea</name>
    <dbReference type="NCBI Taxonomy" id="2508867"/>
    <lineage>
        <taxon>Bacteria</taxon>
        <taxon>Pseudomonadati</taxon>
        <taxon>Bacteroidota</taxon>
        <taxon>Bacteroidia</taxon>
        <taxon>Bacteroidales</taxon>
        <taxon>Prevotellaceae</taxon>
        <taxon>Prevotella</taxon>
    </lineage>
</organism>